<accession>A0A7K7IMN1</accession>
<dbReference type="InterPro" id="IPR003599">
    <property type="entry name" value="Ig_sub"/>
</dbReference>
<gene>
    <name evidence="6" type="primary">Sirpa_1</name>
    <name evidence="6" type="ORF">LOXCUR_R13027</name>
</gene>
<feature type="domain" description="Ig-like" evidence="5">
    <location>
        <begin position="2"/>
        <end position="89"/>
    </location>
</feature>
<dbReference type="InterPro" id="IPR007110">
    <property type="entry name" value="Ig-like_dom"/>
</dbReference>
<sequence length="324" mass="35217">GQGFTLQQPQPKVTVAAGETLTLNCITSGIAGPGPVMWLKGWGSGNKTVYDQKNEDPSSRVTMAVPESDTDFTIRIRNVQPEDMGTYYCVKFVKGSTGDDELFLRGSGTEVSVQAKPSPPLVSGPEQRARPGQPVPFTCTAGGFFPDKIGVKWFKNSNPLGAQPPQVTEWKMKTYNMSSTAVVTLQKDDVRSQLTCEVTHSTLPAPLRGSYQLSRVLRVPPSVEVRAEPSPAEVNKTVTFTCLVKEFYPAEVSISWLENGTEIKGQNLSRPLELPLGLFEKRSRVEVQATEEKNGSTITCMVVHDAQAPASYSAILLIPNPTQG</sequence>
<evidence type="ECO:0000256" key="1">
    <source>
        <dbReference type="ARBA" id="ARBA00022729"/>
    </source>
</evidence>
<dbReference type="InterPro" id="IPR013783">
    <property type="entry name" value="Ig-like_fold"/>
</dbReference>
<dbReference type="PROSITE" id="PS50835">
    <property type="entry name" value="IG_LIKE"/>
    <property type="match status" value="3"/>
</dbReference>
<evidence type="ECO:0000259" key="5">
    <source>
        <dbReference type="PROSITE" id="PS50835"/>
    </source>
</evidence>
<dbReference type="InterPro" id="IPR036179">
    <property type="entry name" value="Ig-like_dom_sf"/>
</dbReference>
<reference evidence="6 7" key="1">
    <citation type="submission" date="2019-09" db="EMBL/GenBank/DDBJ databases">
        <title>Bird 10,000 Genomes (B10K) Project - Family phase.</title>
        <authorList>
            <person name="Zhang G."/>
        </authorList>
    </citation>
    <scope>NUCLEOTIDE SEQUENCE [LARGE SCALE GENOMIC DNA]</scope>
    <source>
        <strain evidence="6">OUT-0011</strain>
        <tissue evidence="6">Muscle</tissue>
    </source>
</reference>
<dbReference type="EMBL" id="VZSM01002905">
    <property type="protein sequence ID" value="NWY95499.1"/>
    <property type="molecule type" value="Genomic_DNA"/>
</dbReference>
<evidence type="ECO:0000313" key="6">
    <source>
        <dbReference type="EMBL" id="NWY95499.1"/>
    </source>
</evidence>
<keyword evidence="7" id="KW-1185">Reference proteome</keyword>
<name>A0A7K7IMN1_LOXCU</name>
<dbReference type="Gene3D" id="2.60.40.10">
    <property type="entry name" value="Immunoglobulins"/>
    <property type="match status" value="3"/>
</dbReference>
<keyword evidence="3" id="KW-0325">Glycoprotein</keyword>
<evidence type="ECO:0000256" key="3">
    <source>
        <dbReference type="ARBA" id="ARBA00023180"/>
    </source>
</evidence>
<dbReference type="AlphaFoldDB" id="A0A7K7IMN1"/>
<dbReference type="Pfam" id="PF07686">
    <property type="entry name" value="V-set"/>
    <property type="match status" value="1"/>
</dbReference>
<dbReference type="InterPro" id="IPR003597">
    <property type="entry name" value="Ig_C1-set"/>
</dbReference>
<proteinExistence type="predicted"/>
<dbReference type="SUPFAM" id="SSF48726">
    <property type="entry name" value="Immunoglobulin"/>
    <property type="match status" value="3"/>
</dbReference>
<feature type="domain" description="Ig-like" evidence="5">
    <location>
        <begin position="117"/>
        <end position="214"/>
    </location>
</feature>
<dbReference type="Pfam" id="PF07654">
    <property type="entry name" value="C1-set"/>
    <property type="match status" value="2"/>
</dbReference>
<evidence type="ECO:0000313" key="7">
    <source>
        <dbReference type="Proteomes" id="UP000564784"/>
    </source>
</evidence>
<dbReference type="PANTHER" id="PTHR19971">
    <property type="entry name" value="SIGNAL-REGULATORY PROTEIN BETA"/>
    <property type="match status" value="1"/>
</dbReference>
<feature type="domain" description="Ig-like" evidence="5">
    <location>
        <begin position="221"/>
        <end position="313"/>
    </location>
</feature>
<dbReference type="SMART" id="SM00409">
    <property type="entry name" value="IG"/>
    <property type="match status" value="3"/>
</dbReference>
<comment type="caution">
    <text evidence="6">The sequence shown here is derived from an EMBL/GenBank/DDBJ whole genome shotgun (WGS) entry which is preliminary data.</text>
</comment>
<dbReference type="SMART" id="SM00406">
    <property type="entry name" value="IGv"/>
    <property type="match status" value="1"/>
</dbReference>
<keyword evidence="4" id="KW-0393">Immunoglobulin domain</keyword>
<organism evidence="6 7">
    <name type="scientific">Loxia curvirostra</name>
    <name type="common">Red crossbill</name>
    <dbReference type="NCBI Taxonomy" id="64802"/>
    <lineage>
        <taxon>Eukaryota</taxon>
        <taxon>Metazoa</taxon>
        <taxon>Chordata</taxon>
        <taxon>Craniata</taxon>
        <taxon>Vertebrata</taxon>
        <taxon>Euteleostomi</taxon>
        <taxon>Archelosauria</taxon>
        <taxon>Archosauria</taxon>
        <taxon>Dinosauria</taxon>
        <taxon>Saurischia</taxon>
        <taxon>Theropoda</taxon>
        <taxon>Coelurosauria</taxon>
        <taxon>Aves</taxon>
        <taxon>Neognathae</taxon>
        <taxon>Neoaves</taxon>
        <taxon>Telluraves</taxon>
        <taxon>Australaves</taxon>
        <taxon>Passeriformes</taxon>
        <taxon>Passeroidea</taxon>
        <taxon>Fringillidae</taxon>
        <taxon>Carduelinae</taxon>
        <taxon>Loxia</taxon>
    </lineage>
</organism>
<dbReference type="FunFam" id="2.60.40.10:FF:000295">
    <property type="entry name" value="Tyrosine-protein phosphatase non-receptor type substrate 1"/>
    <property type="match status" value="1"/>
</dbReference>
<keyword evidence="1" id="KW-0732">Signal</keyword>
<dbReference type="Proteomes" id="UP000564784">
    <property type="component" value="Unassembled WGS sequence"/>
</dbReference>
<evidence type="ECO:0000256" key="2">
    <source>
        <dbReference type="ARBA" id="ARBA00023157"/>
    </source>
</evidence>
<dbReference type="InterPro" id="IPR051755">
    <property type="entry name" value="Ig-like_CS_Receptor"/>
</dbReference>
<keyword evidence="2" id="KW-1015">Disulfide bond</keyword>
<dbReference type="SMART" id="SM00407">
    <property type="entry name" value="IGc1"/>
    <property type="match status" value="2"/>
</dbReference>
<dbReference type="OrthoDB" id="6370831at2759"/>
<protein>
    <submittedName>
        <fullName evidence="6">SHPS1 phosphatase</fullName>
    </submittedName>
</protein>
<feature type="non-terminal residue" evidence="6">
    <location>
        <position position="1"/>
    </location>
</feature>
<evidence type="ECO:0000256" key="4">
    <source>
        <dbReference type="ARBA" id="ARBA00023319"/>
    </source>
</evidence>
<feature type="non-terminal residue" evidence="6">
    <location>
        <position position="324"/>
    </location>
</feature>
<dbReference type="InterPro" id="IPR013106">
    <property type="entry name" value="Ig_V-set"/>
</dbReference>